<evidence type="ECO:0000313" key="1">
    <source>
        <dbReference type="EMBL" id="MFB0833057.1"/>
    </source>
</evidence>
<organism evidence="1 2">
    <name type="scientific">Arthrobacter halodurans</name>
    <dbReference type="NCBI Taxonomy" id="516699"/>
    <lineage>
        <taxon>Bacteria</taxon>
        <taxon>Bacillati</taxon>
        <taxon>Actinomycetota</taxon>
        <taxon>Actinomycetes</taxon>
        <taxon>Micrococcales</taxon>
        <taxon>Micrococcaceae</taxon>
        <taxon>Arthrobacter</taxon>
    </lineage>
</organism>
<gene>
    <name evidence="1" type="ORF">ACETWP_00490</name>
</gene>
<proteinExistence type="predicted"/>
<name>A0ABV4UIJ4_9MICC</name>
<dbReference type="EMBL" id="JBHDLJ010000001">
    <property type="protein sequence ID" value="MFB0833057.1"/>
    <property type="molecule type" value="Genomic_DNA"/>
</dbReference>
<comment type="caution">
    <text evidence="1">The sequence shown here is derived from an EMBL/GenBank/DDBJ whole genome shotgun (WGS) entry which is preliminary data.</text>
</comment>
<dbReference type="RefSeq" id="WP_373970226.1">
    <property type="nucleotide sequence ID" value="NZ_JBHDLJ010000001.1"/>
</dbReference>
<accession>A0ABV4UIJ4</accession>
<protein>
    <submittedName>
        <fullName evidence="1">Uracil-DNA glycosylase</fullName>
    </submittedName>
</protein>
<dbReference type="Proteomes" id="UP001575652">
    <property type="component" value="Unassembled WGS sequence"/>
</dbReference>
<evidence type="ECO:0000313" key="2">
    <source>
        <dbReference type="Proteomes" id="UP001575652"/>
    </source>
</evidence>
<reference evidence="1 2" key="1">
    <citation type="submission" date="2024-09" db="EMBL/GenBank/DDBJ databases">
        <authorList>
            <person name="Salinas-Garcia M.A."/>
            <person name="Prieme A."/>
        </authorList>
    </citation>
    <scope>NUCLEOTIDE SEQUENCE [LARGE SCALE GENOMIC DNA]</scope>
    <source>
        <strain evidence="1 2">DSM 21081</strain>
    </source>
</reference>
<keyword evidence="2" id="KW-1185">Reference proteome</keyword>
<sequence length="210" mass="23227">MTALAPETSHDQLWNRRYEEHIAPVNRLLDDTAALRPDSSVCYVDPMHDVDQAKIVVLFSNTGCADASGFITPGDADAATRMLGLQWELGLRPEYVMPWNVYPWHNGTEANGKLEPAQITAGLKPLLRLLKVAPRASALVAHGTEAHRLADQLLKTQNPLLWRRGFKTYKVKSLDGRAFAGSAERQQAHLDQMQTAYADAMARTGIAPSR</sequence>